<evidence type="ECO:0000256" key="1">
    <source>
        <dbReference type="ARBA" id="ARBA00005224"/>
    </source>
</evidence>
<dbReference type="CDD" id="cd18079">
    <property type="entry name" value="S-AdoMet_synt"/>
    <property type="match status" value="1"/>
</dbReference>
<dbReference type="InterPro" id="IPR002133">
    <property type="entry name" value="S-AdoMet_synthetase"/>
</dbReference>
<dbReference type="FunFam" id="3.30.300.10:FF:000003">
    <property type="entry name" value="S-adenosylmethionine synthase"/>
    <property type="match status" value="1"/>
</dbReference>
<evidence type="ECO:0000256" key="5">
    <source>
        <dbReference type="ARBA" id="ARBA00022723"/>
    </source>
</evidence>
<comment type="catalytic activity">
    <reaction evidence="10">
        <text>L-methionine + ATP + H2O = S-adenosyl-L-methionine + phosphate + diphosphate</text>
        <dbReference type="Rhea" id="RHEA:21080"/>
        <dbReference type="ChEBI" id="CHEBI:15377"/>
        <dbReference type="ChEBI" id="CHEBI:30616"/>
        <dbReference type="ChEBI" id="CHEBI:33019"/>
        <dbReference type="ChEBI" id="CHEBI:43474"/>
        <dbReference type="ChEBI" id="CHEBI:57844"/>
        <dbReference type="ChEBI" id="CHEBI:59789"/>
        <dbReference type="EC" id="2.5.1.6"/>
    </reaction>
</comment>
<dbReference type="Pfam" id="PF02772">
    <property type="entry name" value="S-AdoMet_synt_M"/>
    <property type="match status" value="1"/>
</dbReference>
<feature type="domain" description="S-adenosylmethionine synthetase N-terminal" evidence="12">
    <location>
        <begin position="4"/>
        <end position="100"/>
    </location>
</feature>
<dbReference type="AlphaFoldDB" id="A0A813EKG2"/>
<dbReference type="OrthoDB" id="429692at2759"/>
<protein>
    <recommendedName>
        <fullName evidence="10">S-adenosylmethionine synthase</fullName>
        <ecNumber evidence="10">2.5.1.6</ecNumber>
    </recommendedName>
</protein>
<evidence type="ECO:0000256" key="3">
    <source>
        <dbReference type="ARBA" id="ARBA00022563"/>
    </source>
</evidence>
<feature type="domain" description="S-adenosylmethionine synthetase central" evidence="13">
    <location>
        <begin position="121"/>
        <end position="231"/>
    </location>
</feature>
<dbReference type="InterPro" id="IPR022636">
    <property type="entry name" value="S-AdoMet_synthetase_sfam"/>
</dbReference>
<proteinExistence type="inferred from homology"/>
<accession>A0A813EKG2</accession>
<keyword evidence="9 10" id="KW-0630">Potassium</keyword>
<keyword evidence="6 10" id="KW-0547">Nucleotide-binding</keyword>
<dbReference type="PIRSF" id="PIRSF000497">
    <property type="entry name" value="MAT"/>
    <property type="match status" value="1"/>
</dbReference>
<comment type="pathway">
    <text evidence="1 10">Amino-acid biosynthesis; S-adenosyl-L-methionine biosynthesis; S-adenosyl-L-methionine from L-methionine: step 1/1.</text>
</comment>
<comment type="cofactor">
    <cofactor evidence="10">
        <name>Mg(2+)</name>
        <dbReference type="ChEBI" id="CHEBI:18420"/>
    </cofactor>
    <text evidence="10">Binds 2 magnesium ions per subunit. The magnesium ions interact primarily with the substrate.</text>
</comment>
<dbReference type="InterPro" id="IPR022629">
    <property type="entry name" value="S-AdoMet_synt_central"/>
</dbReference>
<evidence type="ECO:0000256" key="4">
    <source>
        <dbReference type="ARBA" id="ARBA00022679"/>
    </source>
</evidence>
<keyword evidence="7 10" id="KW-0067">ATP-binding</keyword>
<gene>
    <name evidence="15" type="ORF">PGLA1383_LOCUS20811</name>
</gene>
<dbReference type="GO" id="GO:0005524">
    <property type="term" value="F:ATP binding"/>
    <property type="evidence" value="ECO:0007669"/>
    <property type="project" value="UniProtKB-KW"/>
</dbReference>
<dbReference type="GO" id="GO:0046872">
    <property type="term" value="F:metal ion binding"/>
    <property type="evidence" value="ECO:0007669"/>
    <property type="project" value="UniProtKB-KW"/>
</dbReference>
<evidence type="ECO:0000259" key="13">
    <source>
        <dbReference type="Pfam" id="PF02772"/>
    </source>
</evidence>
<evidence type="ECO:0000256" key="8">
    <source>
        <dbReference type="ARBA" id="ARBA00022842"/>
    </source>
</evidence>
<dbReference type="InterPro" id="IPR022628">
    <property type="entry name" value="S-AdoMet_synt_N"/>
</dbReference>
<organism evidence="15 16">
    <name type="scientific">Polarella glacialis</name>
    <name type="common">Dinoflagellate</name>
    <dbReference type="NCBI Taxonomy" id="89957"/>
    <lineage>
        <taxon>Eukaryota</taxon>
        <taxon>Sar</taxon>
        <taxon>Alveolata</taxon>
        <taxon>Dinophyceae</taxon>
        <taxon>Suessiales</taxon>
        <taxon>Suessiaceae</taxon>
        <taxon>Polarella</taxon>
    </lineage>
</organism>
<dbReference type="UniPathway" id="UPA00315">
    <property type="reaction ID" value="UER00080"/>
</dbReference>
<evidence type="ECO:0000256" key="9">
    <source>
        <dbReference type="ARBA" id="ARBA00022958"/>
    </source>
</evidence>
<keyword evidence="4 10" id="KW-0808">Transferase</keyword>
<sequence length="383" mass="41144">MPEFRFASESVTEGHPDKLCDRVSDAMLDACLAQDADSRVMCDAVTKSGMVMILGEAVSKASVNYEQVIREAVKAVGCDSDEKGLDWRTMNVIVAIEDQGPDIAAALAGNRANDSVRVCMQGVVSGYATDEAADCMPLSHSLASQLCAQMDKLRKEGPLSWLRPDARVQVTVEYKDEADGAVVPVRVHCVAILYSHTQEVKADKAEKDLMEQVVKVVISERLLDSNTQYQLSARAQRSASSDAGLSGRKADADMYGGWGSGGGCTLSGRDGSTVARSAAYGARWAARSLVAARLCRRCTVQLSYTLGSAEVASIHVQSYGSSRAGGRSDAELADILAQNFDFSLSGLKRDLGLKGSQFQRLSAHGHFGRAELDLPWEKPKVLK</sequence>
<dbReference type="Pfam" id="PF02773">
    <property type="entry name" value="S-AdoMet_synt_C"/>
    <property type="match status" value="1"/>
</dbReference>
<dbReference type="Proteomes" id="UP000654075">
    <property type="component" value="Unassembled WGS sequence"/>
</dbReference>
<dbReference type="EMBL" id="CAJNNV010014437">
    <property type="protein sequence ID" value="CAE8602567.1"/>
    <property type="molecule type" value="Genomic_DNA"/>
</dbReference>
<evidence type="ECO:0000256" key="2">
    <source>
        <dbReference type="ARBA" id="ARBA00009685"/>
    </source>
</evidence>
<comment type="similarity">
    <text evidence="2 11">Belongs to the AdoMet synthase family.</text>
</comment>
<evidence type="ECO:0000259" key="12">
    <source>
        <dbReference type="Pfam" id="PF00438"/>
    </source>
</evidence>
<evidence type="ECO:0000256" key="11">
    <source>
        <dbReference type="RuleBase" id="RU004462"/>
    </source>
</evidence>
<dbReference type="InterPro" id="IPR022630">
    <property type="entry name" value="S-AdoMet_synt_C"/>
</dbReference>
<keyword evidence="5 10" id="KW-0479">Metal-binding</keyword>
<dbReference type="EC" id="2.5.1.6" evidence="10"/>
<dbReference type="GO" id="GO:0006730">
    <property type="term" value="P:one-carbon metabolic process"/>
    <property type="evidence" value="ECO:0007669"/>
    <property type="project" value="UniProtKB-KW"/>
</dbReference>
<dbReference type="Pfam" id="PF00438">
    <property type="entry name" value="S-AdoMet_synt_N"/>
    <property type="match status" value="1"/>
</dbReference>
<keyword evidence="3 10" id="KW-0554">One-carbon metabolism</keyword>
<evidence type="ECO:0000256" key="10">
    <source>
        <dbReference type="RuleBase" id="RU000541"/>
    </source>
</evidence>
<keyword evidence="8 10" id="KW-0460">Magnesium</keyword>
<evidence type="ECO:0000313" key="15">
    <source>
        <dbReference type="EMBL" id="CAE8602567.1"/>
    </source>
</evidence>
<evidence type="ECO:0000256" key="7">
    <source>
        <dbReference type="ARBA" id="ARBA00022840"/>
    </source>
</evidence>
<dbReference type="Gene3D" id="3.30.300.10">
    <property type="match status" value="3"/>
</dbReference>
<evidence type="ECO:0000256" key="6">
    <source>
        <dbReference type="ARBA" id="ARBA00022741"/>
    </source>
</evidence>
<dbReference type="GO" id="GO:0006556">
    <property type="term" value="P:S-adenosylmethionine biosynthetic process"/>
    <property type="evidence" value="ECO:0007669"/>
    <property type="project" value="UniProtKB-UniPathway"/>
</dbReference>
<comment type="function">
    <text evidence="10">Catalyzes the formation of S-adenosylmethionine from methionine and ATP.</text>
</comment>
<dbReference type="SUPFAM" id="SSF55973">
    <property type="entry name" value="S-adenosylmethionine synthetase"/>
    <property type="match status" value="3"/>
</dbReference>
<dbReference type="GO" id="GO:0004478">
    <property type="term" value="F:methionine adenosyltransferase activity"/>
    <property type="evidence" value="ECO:0007669"/>
    <property type="project" value="UniProtKB-EC"/>
</dbReference>
<feature type="domain" description="S-adenosylmethionine synthetase C-terminal" evidence="14">
    <location>
        <begin position="240"/>
        <end position="378"/>
    </location>
</feature>
<evidence type="ECO:0000313" key="16">
    <source>
        <dbReference type="Proteomes" id="UP000654075"/>
    </source>
</evidence>
<comment type="cofactor">
    <cofactor evidence="10">
        <name>K(+)</name>
        <dbReference type="ChEBI" id="CHEBI:29103"/>
    </cofactor>
    <text evidence="10">Binds 1 potassium ion per subunit. The potassium ion interacts primarily with the substrate.</text>
</comment>
<reference evidence="15" key="1">
    <citation type="submission" date="2021-02" db="EMBL/GenBank/DDBJ databases">
        <authorList>
            <person name="Dougan E. K."/>
            <person name="Rhodes N."/>
            <person name="Thang M."/>
            <person name="Chan C."/>
        </authorList>
    </citation>
    <scope>NUCLEOTIDE SEQUENCE</scope>
</reference>
<evidence type="ECO:0000259" key="14">
    <source>
        <dbReference type="Pfam" id="PF02773"/>
    </source>
</evidence>
<dbReference type="NCBIfam" id="TIGR01034">
    <property type="entry name" value="metK"/>
    <property type="match status" value="1"/>
</dbReference>
<name>A0A813EKG2_POLGL</name>
<dbReference type="PANTHER" id="PTHR11964">
    <property type="entry name" value="S-ADENOSYLMETHIONINE SYNTHETASE"/>
    <property type="match status" value="1"/>
</dbReference>
<keyword evidence="16" id="KW-1185">Reference proteome</keyword>
<comment type="caution">
    <text evidence="15">The sequence shown here is derived from an EMBL/GenBank/DDBJ whole genome shotgun (WGS) entry which is preliminary data.</text>
</comment>